<evidence type="ECO:0000256" key="1">
    <source>
        <dbReference type="SAM" id="MobiDB-lite"/>
    </source>
</evidence>
<sequence length="278" mass="29873">ISQRRLEDGRRRQSSGQPANGGATSPTIESPSCSPDLRPEAGRAGQNSVASGIQQFRQPAKPAMPSGWDIFLGDSIVILVVSVAALILVAYCLFRCCSSSPSSDAQKLVEDQDDNDDYDDFDENDDEMDGDEFEVNDGFNDLQEDGDGDELWRRRFVSATAAGRRDEFDCDTFVFDDEMAAASDDEHDDVHVGAAEHLGGAPRAAAAAAEVDSNEEERVGLLASQIAETNVDAAMSRRTPAARSRGRKLSRVKAPAATIVRLSEPCGDAADPSKAEFL</sequence>
<evidence type="ECO:0000313" key="4">
    <source>
        <dbReference type="Proteomes" id="UP000215902"/>
    </source>
</evidence>
<keyword evidence="2" id="KW-0812">Transmembrane</keyword>
<feature type="region of interest" description="Disordered" evidence="1">
    <location>
        <begin position="100"/>
        <end position="129"/>
    </location>
</feature>
<accession>A0A267FSR7</accession>
<name>A0A267FSR7_9PLAT</name>
<keyword evidence="4" id="KW-1185">Reference proteome</keyword>
<dbReference type="Proteomes" id="UP000215902">
    <property type="component" value="Unassembled WGS sequence"/>
</dbReference>
<feature type="transmembrane region" description="Helical" evidence="2">
    <location>
        <begin position="70"/>
        <end position="91"/>
    </location>
</feature>
<keyword evidence="2" id="KW-1133">Transmembrane helix</keyword>
<feature type="compositionally biased region" description="Acidic residues" evidence="1">
    <location>
        <begin position="111"/>
        <end position="129"/>
    </location>
</feature>
<protein>
    <submittedName>
        <fullName evidence="3">Uncharacterized protein</fullName>
    </submittedName>
</protein>
<organism evidence="3 4">
    <name type="scientific">Macrostomum lignano</name>
    <dbReference type="NCBI Taxonomy" id="282301"/>
    <lineage>
        <taxon>Eukaryota</taxon>
        <taxon>Metazoa</taxon>
        <taxon>Spiralia</taxon>
        <taxon>Lophotrochozoa</taxon>
        <taxon>Platyhelminthes</taxon>
        <taxon>Rhabditophora</taxon>
        <taxon>Macrostomorpha</taxon>
        <taxon>Macrostomida</taxon>
        <taxon>Macrostomidae</taxon>
        <taxon>Macrostomum</taxon>
    </lineage>
</organism>
<feature type="compositionally biased region" description="Polar residues" evidence="1">
    <location>
        <begin position="14"/>
        <end position="33"/>
    </location>
</feature>
<evidence type="ECO:0000313" key="3">
    <source>
        <dbReference type="EMBL" id="PAA76870.1"/>
    </source>
</evidence>
<feature type="region of interest" description="Disordered" evidence="1">
    <location>
        <begin position="1"/>
        <end position="50"/>
    </location>
</feature>
<proteinExistence type="predicted"/>
<keyword evidence="2" id="KW-0472">Membrane</keyword>
<dbReference type="EMBL" id="NIVC01000785">
    <property type="protein sequence ID" value="PAA76870.1"/>
    <property type="molecule type" value="Genomic_DNA"/>
</dbReference>
<feature type="compositionally biased region" description="Basic and acidic residues" evidence="1">
    <location>
        <begin position="1"/>
        <end position="11"/>
    </location>
</feature>
<comment type="caution">
    <text evidence="3">The sequence shown here is derived from an EMBL/GenBank/DDBJ whole genome shotgun (WGS) entry which is preliminary data.</text>
</comment>
<evidence type="ECO:0000256" key="2">
    <source>
        <dbReference type="SAM" id="Phobius"/>
    </source>
</evidence>
<dbReference type="AlphaFoldDB" id="A0A267FSR7"/>
<feature type="non-terminal residue" evidence="3">
    <location>
        <position position="1"/>
    </location>
</feature>
<gene>
    <name evidence="3" type="ORF">BOX15_Mlig014656g1</name>
</gene>
<reference evidence="3 4" key="1">
    <citation type="submission" date="2017-06" db="EMBL/GenBank/DDBJ databases">
        <title>A platform for efficient transgenesis in Macrostomum lignano, a flatworm model organism for stem cell research.</title>
        <authorList>
            <person name="Berezikov E."/>
        </authorList>
    </citation>
    <scope>NUCLEOTIDE SEQUENCE [LARGE SCALE GENOMIC DNA]</scope>
    <source>
        <strain evidence="3">DV1</strain>
        <tissue evidence="3">Whole organism</tissue>
    </source>
</reference>